<evidence type="ECO:0000256" key="2">
    <source>
        <dbReference type="ARBA" id="ARBA00022598"/>
    </source>
</evidence>
<protein>
    <recommendedName>
        <fullName evidence="5">RNA 3'-terminal phosphate cyclase</fullName>
        <ecNumber evidence="5">6.5.1.4</ecNumber>
    </recommendedName>
</protein>
<dbReference type="InterPro" id="IPR013791">
    <property type="entry name" value="RNA3'-term_phos_cycl_insert"/>
</dbReference>
<dbReference type="InterPro" id="IPR036553">
    <property type="entry name" value="RPTC_insert"/>
</dbReference>
<dbReference type="GO" id="GO:0006396">
    <property type="term" value="P:RNA processing"/>
    <property type="evidence" value="ECO:0007669"/>
    <property type="project" value="UniProtKB-UniRule"/>
</dbReference>
<accession>A0A1F5VSU0</accession>
<dbReference type="AlphaFoldDB" id="A0A1F5VSU0"/>
<proteinExistence type="inferred from homology"/>
<keyword evidence="3" id="KW-0547">Nucleotide-binding</keyword>
<evidence type="ECO:0000256" key="3">
    <source>
        <dbReference type="ARBA" id="ARBA00022741"/>
    </source>
</evidence>
<evidence type="ECO:0000259" key="7">
    <source>
        <dbReference type="Pfam" id="PF05189"/>
    </source>
</evidence>
<dbReference type="Proteomes" id="UP000178943">
    <property type="component" value="Unassembled WGS sequence"/>
</dbReference>
<keyword evidence="2" id="KW-0436">Ligase</keyword>
<evidence type="ECO:0000256" key="1">
    <source>
        <dbReference type="ARBA" id="ARBA00009206"/>
    </source>
</evidence>
<comment type="similarity">
    <text evidence="1">Belongs to the RNA 3'-terminal cyclase family. Type 1 subfamily.</text>
</comment>
<dbReference type="STRING" id="1817863.A2Y62_08475"/>
<dbReference type="EC" id="6.5.1.4" evidence="5"/>
<dbReference type="NCBIfam" id="TIGR03399">
    <property type="entry name" value="RNA_3prim_cycl"/>
    <property type="match status" value="1"/>
</dbReference>
<dbReference type="Gene3D" id="3.30.360.20">
    <property type="entry name" value="RNA 3'-terminal phosphate cyclase, insert domain"/>
    <property type="match status" value="1"/>
</dbReference>
<evidence type="ECO:0000256" key="5">
    <source>
        <dbReference type="NCBIfam" id="TIGR03399"/>
    </source>
</evidence>
<dbReference type="GO" id="GO:0000166">
    <property type="term" value="F:nucleotide binding"/>
    <property type="evidence" value="ECO:0007669"/>
    <property type="project" value="UniProtKB-KW"/>
</dbReference>
<dbReference type="GO" id="GO:0003963">
    <property type="term" value="F:RNA-3'-phosphate cyclase activity"/>
    <property type="evidence" value="ECO:0007669"/>
    <property type="project" value="UniProtKB-UniRule"/>
</dbReference>
<reference evidence="8 9" key="1">
    <citation type="journal article" date="2016" name="Nat. Commun.">
        <title>Thousands of microbial genomes shed light on interconnected biogeochemical processes in an aquifer system.</title>
        <authorList>
            <person name="Anantharaman K."/>
            <person name="Brown C.T."/>
            <person name="Hug L.A."/>
            <person name="Sharon I."/>
            <person name="Castelle C.J."/>
            <person name="Probst A.J."/>
            <person name="Thomas B.C."/>
            <person name="Singh A."/>
            <person name="Wilkins M.J."/>
            <person name="Karaoz U."/>
            <person name="Brodie E.L."/>
            <person name="Williams K.H."/>
            <person name="Hubbard S.S."/>
            <person name="Banfield J.F."/>
        </authorList>
    </citation>
    <scope>NUCLEOTIDE SEQUENCE [LARGE SCALE GENOMIC DNA]</scope>
</reference>
<dbReference type="PIRSF" id="PIRSF005378">
    <property type="entry name" value="RNA3'_term_phos_cycl_euk"/>
    <property type="match status" value="1"/>
</dbReference>
<dbReference type="EMBL" id="MFGW01000089">
    <property type="protein sequence ID" value="OGF66542.1"/>
    <property type="molecule type" value="Genomic_DNA"/>
</dbReference>
<dbReference type="InterPro" id="IPR013792">
    <property type="entry name" value="RNA3'P_cycl/enolpyr_Trfase_a/b"/>
</dbReference>
<dbReference type="SUPFAM" id="SSF52913">
    <property type="entry name" value="RNA 3'-terminal phosphate cyclase, RPTC, insert domain"/>
    <property type="match status" value="1"/>
</dbReference>
<name>A0A1F5VSU0_9BACT</name>
<comment type="caution">
    <text evidence="8">The sequence shown here is derived from an EMBL/GenBank/DDBJ whole genome shotgun (WGS) entry which is preliminary data.</text>
</comment>
<dbReference type="PANTHER" id="PTHR11096:SF0">
    <property type="entry name" value="RNA 3'-TERMINAL PHOSPHATE CYCLASE"/>
    <property type="match status" value="1"/>
</dbReference>
<gene>
    <name evidence="8" type="ORF">A2Y62_08475</name>
</gene>
<feature type="domain" description="RNA 3'-terminal phosphate cyclase" evidence="6">
    <location>
        <begin position="14"/>
        <end position="333"/>
    </location>
</feature>
<sequence>MNAQKYIMIDGVDGGGQMLRTSLALSMITGKPFKMVNIRTARPNPGLQPQHLEAVNAAQQICDAKVEGAAQRSLEITFAPGEIKSGSYEFRIKSAGSASLLFHAVYLPLAMQQSPSELLFQGGTHVSWSPTFDYINECWVWFMNKMGLKIQVSMEKAGFYPHGGGLIKAIIHPLEKIVPIKLLERGKLVNLKIYSAHTNLRDEVAKRQAEAAQRILISYVNSYENMSVQCGSLSSLSRNTTIAISAVFEQTVCCFTGLGEKGKLAEQVAAEACNKFISFLDSGATADEFMSDQLLLPLVQCSELSEFTCNRYTSHAKSNLETIRKFLDITCQVKQLAPHRYEFEVGAGRRVQ</sequence>
<dbReference type="InterPro" id="IPR017770">
    <property type="entry name" value="RNA3'_term_phos_cyc_type_1"/>
</dbReference>
<dbReference type="InterPro" id="IPR023797">
    <property type="entry name" value="RNA3'_phos_cyclase_dom"/>
</dbReference>
<dbReference type="Gene3D" id="3.65.10.20">
    <property type="entry name" value="RNA 3'-terminal phosphate cyclase domain"/>
    <property type="match status" value="1"/>
</dbReference>
<dbReference type="Pfam" id="PF01137">
    <property type="entry name" value="RTC"/>
    <property type="match status" value="1"/>
</dbReference>
<dbReference type="PANTHER" id="PTHR11096">
    <property type="entry name" value="RNA 3' TERMINAL PHOSPHATE CYCLASE"/>
    <property type="match status" value="1"/>
</dbReference>
<feature type="domain" description="RNA 3'-terminal phosphate cyclase insert" evidence="7">
    <location>
        <begin position="183"/>
        <end position="280"/>
    </location>
</feature>
<evidence type="ECO:0000259" key="6">
    <source>
        <dbReference type="Pfam" id="PF01137"/>
    </source>
</evidence>
<evidence type="ECO:0000313" key="9">
    <source>
        <dbReference type="Proteomes" id="UP000178943"/>
    </source>
</evidence>
<evidence type="ECO:0000313" key="8">
    <source>
        <dbReference type="EMBL" id="OGF66542.1"/>
    </source>
</evidence>
<dbReference type="InterPro" id="IPR037136">
    <property type="entry name" value="RNA3'_phos_cyclase_dom_sf"/>
</dbReference>
<dbReference type="Pfam" id="PF05189">
    <property type="entry name" value="RTC_insert"/>
    <property type="match status" value="1"/>
</dbReference>
<comment type="catalytic activity">
    <reaction evidence="4">
        <text>a 3'-end 3'-phospho-ribonucleotide-RNA + ATP = a 3'-end 2',3'-cyclophospho-ribonucleotide-RNA + AMP + diphosphate</text>
        <dbReference type="Rhea" id="RHEA:23976"/>
        <dbReference type="Rhea" id="RHEA-COMP:10463"/>
        <dbReference type="Rhea" id="RHEA-COMP:10464"/>
        <dbReference type="ChEBI" id="CHEBI:30616"/>
        <dbReference type="ChEBI" id="CHEBI:33019"/>
        <dbReference type="ChEBI" id="CHEBI:83062"/>
        <dbReference type="ChEBI" id="CHEBI:83064"/>
        <dbReference type="ChEBI" id="CHEBI:456215"/>
        <dbReference type="EC" id="6.5.1.4"/>
    </reaction>
</comment>
<evidence type="ECO:0000256" key="4">
    <source>
        <dbReference type="ARBA" id="ARBA00024481"/>
    </source>
</evidence>
<dbReference type="SUPFAM" id="SSF55205">
    <property type="entry name" value="EPT/RTPC-like"/>
    <property type="match status" value="1"/>
</dbReference>
<dbReference type="InterPro" id="IPR000228">
    <property type="entry name" value="RNA3'_term_phos_cyc"/>
</dbReference>
<organism evidence="8 9">
    <name type="scientific">Candidatus Fischerbacteria bacterium RBG_13_37_8</name>
    <dbReference type="NCBI Taxonomy" id="1817863"/>
    <lineage>
        <taxon>Bacteria</taxon>
        <taxon>Candidatus Fischeribacteriota</taxon>
    </lineage>
</organism>